<reference evidence="2 3" key="1">
    <citation type="journal article" date="2021" name="BMC Biol.">
        <title>Horizontally acquired antibacterial genes associated with adaptive radiation of ladybird beetles.</title>
        <authorList>
            <person name="Li H.S."/>
            <person name="Tang X.F."/>
            <person name="Huang Y.H."/>
            <person name="Xu Z.Y."/>
            <person name="Chen M.L."/>
            <person name="Du X.Y."/>
            <person name="Qiu B.Y."/>
            <person name="Chen P.T."/>
            <person name="Zhang W."/>
            <person name="Slipinski A."/>
            <person name="Escalona H.E."/>
            <person name="Waterhouse R.M."/>
            <person name="Zwick A."/>
            <person name="Pang H."/>
        </authorList>
    </citation>
    <scope>NUCLEOTIDE SEQUENCE [LARGE SCALE GENOMIC DNA]</scope>
    <source>
        <strain evidence="2">SYSU2018</strain>
    </source>
</reference>
<comment type="caution">
    <text evidence="2">The sequence shown here is derived from an EMBL/GenBank/DDBJ whole genome shotgun (WGS) entry which is preliminary data.</text>
</comment>
<dbReference type="Proteomes" id="UP001516400">
    <property type="component" value="Unassembled WGS sequence"/>
</dbReference>
<name>A0ABD2NDI9_9CUCU</name>
<feature type="signal peptide" evidence="1">
    <location>
        <begin position="1"/>
        <end position="22"/>
    </location>
</feature>
<evidence type="ECO:0000313" key="3">
    <source>
        <dbReference type="Proteomes" id="UP001516400"/>
    </source>
</evidence>
<keyword evidence="3" id="KW-1185">Reference proteome</keyword>
<accession>A0ABD2NDI9</accession>
<feature type="chain" id="PRO_5044828634" evidence="1">
    <location>
        <begin position="23"/>
        <end position="130"/>
    </location>
</feature>
<keyword evidence="1" id="KW-0732">Signal</keyword>
<protein>
    <submittedName>
        <fullName evidence="2">Uncharacterized protein</fullName>
    </submittedName>
</protein>
<sequence length="130" mass="15321">MKFAIFTIVLVATILCFEHGQAFRYRNIVRYGIFGNTTRKPLKDVFAEASKNGFWDKVNPVNLWNKIPFKDIGSSISDTWKKVFKRSTPSFQRRRGCRVHRRRRPTFRPRKRTTITTSTTVLPPTPELFR</sequence>
<organism evidence="2 3">
    <name type="scientific">Cryptolaemus montrouzieri</name>
    <dbReference type="NCBI Taxonomy" id="559131"/>
    <lineage>
        <taxon>Eukaryota</taxon>
        <taxon>Metazoa</taxon>
        <taxon>Ecdysozoa</taxon>
        <taxon>Arthropoda</taxon>
        <taxon>Hexapoda</taxon>
        <taxon>Insecta</taxon>
        <taxon>Pterygota</taxon>
        <taxon>Neoptera</taxon>
        <taxon>Endopterygota</taxon>
        <taxon>Coleoptera</taxon>
        <taxon>Polyphaga</taxon>
        <taxon>Cucujiformia</taxon>
        <taxon>Coccinelloidea</taxon>
        <taxon>Coccinellidae</taxon>
        <taxon>Scymninae</taxon>
        <taxon>Scymnini</taxon>
        <taxon>Cryptolaemus</taxon>
    </lineage>
</organism>
<gene>
    <name evidence="2" type="ORF">HHI36_012112</name>
</gene>
<evidence type="ECO:0000256" key="1">
    <source>
        <dbReference type="SAM" id="SignalP"/>
    </source>
</evidence>
<dbReference type="AlphaFoldDB" id="A0ABD2NDI9"/>
<proteinExistence type="predicted"/>
<evidence type="ECO:0000313" key="2">
    <source>
        <dbReference type="EMBL" id="KAL3276742.1"/>
    </source>
</evidence>
<dbReference type="EMBL" id="JABFTP020000103">
    <property type="protein sequence ID" value="KAL3276742.1"/>
    <property type="molecule type" value="Genomic_DNA"/>
</dbReference>